<dbReference type="AlphaFoldDB" id="A0A1C7M9Q4"/>
<name>A0A1C7M9Q4_GRIFR</name>
<feature type="region of interest" description="Disordered" evidence="1">
    <location>
        <begin position="1"/>
        <end position="32"/>
    </location>
</feature>
<proteinExistence type="predicted"/>
<feature type="compositionally biased region" description="Low complexity" evidence="1">
    <location>
        <begin position="18"/>
        <end position="31"/>
    </location>
</feature>
<protein>
    <submittedName>
        <fullName evidence="2">Uncharacterized protein</fullName>
    </submittedName>
</protein>
<gene>
    <name evidence="2" type="ORF">A0H81_06270</name>
</gene>
<evidence type="ECO:0000313" key="2">
    <source>
        <dbReference type="EMBL" id="OBZ73653.1"/>
    </source>
</evidence>
<reference evidence="2 3" key="1">
    <citation type="submission" date="2016-03" db="EMBL/GenBank/DDBJ databases">
        <title>Whole genome sequencing of Grifola frondosa 9006-11.</title>
        <authorList>
            <person name="Min B."/>
            <person name="Park H."/>
            <person name="Kim J.-G."/>
            <person name="Cho H."/>
            <person name="Oh Y.-L."/>
            <person name="Kong W.-S."/>
            <person name="Choi I.-G."/>
        </authorList>
    </citation>
    <scope>NUCLEOTIDE SEQUENCE [LARGE SCALE GENOMIC DNA]</scope>
    <source>
        <strain evidence="2 3">9006-11</strain>
    </source>
</reference>
<evidence type="ECO:0000313" key="3">
    <source>
        <dbReference type="Proteomes" id="UP000092993"/>
    </source>
</evidence>
<keyword evidence="3" id="KW-1185">Reference proteome</keyword>
<accession>A0A1C7M9Q4</accession>
<comment type="caution">
    <text evidence="2">The sequence shown here is derived from an EMBL/GenBank/DDBJ whole genome shotgun (WGS) entry which is preliminary data.</text>
</comment>
<evidence type="ECO:0000256" key="1">
    <source>
        <dbReference type="SAM" id="MobiDB-lite"/>
    </source>
</evidence>
<sequence>MSTSGHLNPPFSPPRPLSRPSSRGSIRSIGRAASPVVTLADETASLGDWTPRVGNMASIASTAMCSFWVEAKQSNLQ</sequence>
<dbReference type="EMBL" id="LUGG01000006">
    <property type="protein sequence ID" value="OBZ73653.1"/>
    <property type="molecule type" value="Genomic_DNA"/>
</dbReference>
<dbReference type="Proteomes" id="UP000092993">
    <property type="component" value="Unassembled WGS sequence"/>
</dbReference>
<organism evidence="2 3">
    <name type="scientific">Grifola frondosa</name>
    <name type="common">Maitake</name>
    <name type="synonym">Polyporus frondosus</name>
    <dbReference type="NCBI Taxonomy" id="5627"/>
    <lineage>
        <taxon>Eukaryota</taxon>
        <taxon>Fungi</taxon>
        <taxon>Dikarya</taxon>
        <taxon>Basidiomycota</taxon>
        <taxon>Agaricomycotina</taxon>
        <taxon>Agaricomycetes</taxon>
        <taxon>Polyporales</taxon>
        <taxon>Grifolaceae</taxon>
        <taxon>Grifola</taxon>
    </lineage>
</organism>